<dbReference type="PIRSF" id="PIRSF006232">
    <property type="entry name" value="Pirin"/>
    <property type="match status" value="1"/>
</dbReference>
<reference evidence="6 7" key="1">
    <citation type="submission" date="2015-01" db="EMBL/GenBank/DDBJ databases">
        <title>Genome Sequence of Magnetospirillum magnetotacticum Strain MS-1.</title>
        <authorList>
            <person name="Marinov G.K."/>
            <person name="Smalley M.D."/>
            <person name="DeSalvo G."/>
        </authorList>
    </citation>
    <scope>NUCLEOTIDE SEQUENCE [LARGE SCALE GENOMIC DNA]</scope>
    <source>
        <strain evidence="6 7">MS-1</strain>
    </source>
</reference>
<dbReference type="Gene3D" id="2.60.120.10">
    <property type="entry name" value="Jelly Rolls"/>
    <property type="match status" value="2"/>
</dbReference>
<evidence type="ECO:0000259" key="4">
    <source>
        <dbReference type="Pfam" id="PF02678"/>
    </source>
</evidence>
<feature type="binding site" evidence="2">
    <location>
        <position position="58"/>
    </location>
    <ligand>
        <name>Fe cation</name>
        <dbReference type="ChEBI" id="CHEBI:24875"/>
    </ligand>
</feature>
<feature type="binding site" evidence="2">
    <location>
        <position position="102"/>
    </location>
    <ligand>
        <name>Fe cation</name>
        <dbReference type="ChEBI" id="CHEBI:24875"/>
    </ligand>
</feature>
<keyword evidence="7" id="KW-1185">Reference proteome</keyword>
<dbReference type="InterPro" id="IPR012093">
    <property type="entry name" value="Pirin"/>
</dbReference>
<evidence type="ECO:0000313" key="6">
    <source>
        <dbReference type="EMBL" id="KIL99679.1"/>
    </source>
</evidence>
<dbReference type="STRING" id="272627.CCC_03851"/>
<comment type="cofactor">
    <cofactor evidence="2">
        <name>Fe cation</name>
        <dbReference type="ChEBI" id="CHEBI:24875"/>
    </cofactor>
    <text evidence="2">Binds 1 Fe cation per subunit.</text>
</comment>
<evidence type="ECO:0000256" key="1">
    <source>
        <dbReference type="ARBA" id="ARBA00008416"/>
    </source>
</evidence>
<evidence type="ECO:0000256" key="3">
    <source>
        <dbReference type="RuleBase" id="RU003457"/>
    </source>
</evidence>
<dbReference type="RefSeq" id="WP_009870557.1">
    <property type="nucleotide sequence ID" value="NZ_JXSL01000022.1"/>
</dbReference>
<dbReference type="EMBL" id="JXSL01000022">
    <property type="protein sequence ID" value="KIL99679.1"/>
    <property type="molecule type" value="Genomic_DNA"/>
</dbReference>
<gene>
    <name evidence="6" type="ORF">CCC_03851</name>
</gene>
<feature type="domain" description="Pirin N-terminal" evidence="4">
    <location>
        <begin position="10"/>
        <end position="120"/>
    </location>
</feature>
<dbReference type="PANTHER" id="PTHR43212:SF3">
    <property type="entry name" value="QUERCETIN 2,3-DIOXYGENASE"/>
    <property type="match status" value="1"/>
</dbReference>
<dbReference type="AlphaFoldDB" id="A0A0C2YIW7"/>
<keyword evidence="2" id="KW-0408">Iron</keyword>
<dbReference type="Proteomes" id="UP000031971">
    <property type="component" value="Unassembled WGS sequence"/>
</dbReference>
<feature type="binding site" evidence="2">
    <location>
        <position position="60"/>
    </location>
    <ligand>
        <name>Fe cation</name>
        <dbReference type="ChEBI" id="CHEBI:24875"/>
    </ligand>
</feature>
<feature type="domain" description="Quercetin 2,3-dioxygenase C-terminal cupin" evidence="5">
    <location>
        <begin position="147"/>
        <end position="232"/>
    </location>
</feature>
<dbReference type="PANTHER" id="PTHR43212">
    <property type="entry name" value="QUERCETIN 2,3-DIOXYGENASE"/>
    <property type="match status" value="1"/>
</dbReference>
<sequence length="233" mass="25592">MTLHLRPAAQRGHANHGWLDSRHTFSFADYFDPAHMGFRALRVINEDWVAPETGFDTHPHRDMEILTYVINGTVEHKDSTGAHSLTRRGEVQAMTAGTGIRHSEMNPLSDQTLHLLQIWILPEAQRLTPGYSQAVFNDESKRDNLRLIASRHGRDGSLILHQDVAIYASILSPGHTLTHHLADGRGAWIQVVAGTLVINGQVLAAGDGAAIEDEAKLALSSESGAEFLLFDLG</sequence>
<evidence type="ECO:0000256" key="2">
    <source>
        <dbReference type="PIRSR" id="PIRSR006232-1"/>
    </source>
</evidence>
<dbReference type="Pfam" id="PF17954">
    <property type="entry name" value="Pirin_C_2"/>
    <property type="match status" value="1"/>
</dbReference>
<dbReference type="Pfam" id="PF02678">
    <property type="entry name" value="Pirin"/>
    <property type="match status" value="1"/>
</dbReference>
<protein>
    <submittedName>
        <fullName evidence="6">Pirin</fullName>
    </submittedName>
</protein>
<feature type="binding site" evidence="2">
    <location>
        <position position="104"/>
    </location>
    <ligand>
        <name>Fe cation</name>
        <dbReference type="ChEBI" id="CHEBI:24875"/>
    </ligand>
</feature>
<dbReference type="CDD" id="cd02910">
    <property type="entry name" value="cupin_Yhhw_N"/>
    <property type="match status" value="1"/>
</dbReference>
<proteinExistence type="inferred from homology"/>
<dbReference type="InterPro" id="IPR003829">
    <property type="entry name" value="Pirin_N_dom"/>
</dbReference>
<dbReference type="InterPro" id="IPR011051">
    <property type="entry name" value="RmlC_Cupin_sf"/>
</dbReference>
<dbReference type="GO" id="GO:0046872">
    <property type="term" value="F:metal ion binding"/>
    <property type="evidence" value="ECO:0007669"/>
    <property type="project" value="UniProtKB-KW"/>
</dbReference>
<evidence type="ECO:0000259" key="5">
    <source>
        <dbReference type="Pfam" id="PF17954"/>
    </source>
</evidence>
<dbReference type="InterPro" id="IPR041602">
    <property type="entry name" value="Quercetinase_C"/>
</dbReference>
<evidence type="ECO:0000313" key="7">
    <source>
        <dbReference type="Proteomes" id="UP000031971"/>
    </source>
</evidence>
<dbReference type="OrthoDB" id="9780903at2"/>
<dbReference type="SUPFAM" id="SSF51182">
    <property type="entry name" value="RmlC-like cupins"/>
    <property type="match status" value="1"/>
</dbReference>
<dbReference type="CDD" id="cd20311">
    <property type="entry name" value="cupin_Yhhw_C"/>
    <property type="match status" value="1"/>
</dbReference>
<name>A0A0C2YIW7_PARME</name>
<comment type="caution">
    <text evidence="6">The sequence shown here is derived from an EMBL/GenBank/DDBJ whole genome shotgun (WGS) entry which is preliminary data.</text>
</comment>
<accession>A0A0C2YIW7</accession>
<organism evidence="6 7">
    <name type="scientific">Paramagnetospirillum magnetotacticum MS-1</name>
    <dbReference type="NCBI Taxonomy" id="272627"/>
    <lineage>
        <taxon>Bacteria</taxon>
        <taxon>Pseudomonadati</taxon>
        <taxon>Pseudomonadota</taxon>
        <taxon>Alphaproteobacteria</taxon>
        <taxon>Rhodospirillales</taxon>
        <taxon>Magnetospirillaceae</taxon>
        <taxon>Paramagnetospirillum</taxon>
    </lineage>
</organism>
<keyword evidence="2" id="KW-0479">Metal-binding</keyword>
<comment type="similarity">
    <text evidence="1 3">Belongs to the pirin family.</text>
</comment>
<dbReference type="InterPro" id="IPR014710">
    <property type="entry name" value="RmlC-like_jellyroll"/>
</dbReference>